<dbReference type="Gene3D" id="1.20.120.340">
    <property type="entry name" value="Flagellar protein FliS"/>
    <property type="match status" value="1"/>
</dbReference>
<dbReference type="Pfam" id="PF02561">
    <property type="entry name" value="FliS"/>
    <property type="match status" value="1"/>
</dbReference>
<dbReference type="GO" id="GO:0044780">
    <property type="term" value="P:bacterial-type flagellum assembly"/>
    <property type="evidence" value="ECO:0007669"/>
    <property type="project" value="InterPro"/>
</dbReference>
<evidence type="ECO:0000256" key="6">
    <source>
        <dbReference type="PIRNR" id="PIRNR039090"/>
    </source>
</evidence>
<comment type="caution">
    <text evidence="7">The sequence shown here is derived from an EMBL/GenBank/DDBJ whole genome shotgun (WGS) entry which is preliminary data.</text>
</comment>
<dbReference type="NCBIfam" id="TIGR00208">
    <property type="entry name" value="fliS"/>
    <property type="match status" value="1"/>
</dbReference>
<keyword evidence="7" id="KW-0966">Cell projection</keyword>
<keyword evidence="7" id="KW-0282">Flagellum</keyword>
<protein>
    <recommendedName>
        <fullName evidence="6">Flagellar secretion chaperone FliS</fullName>
    </recommendedName>
</protein>
<dbReference type="AlphaFoldDB" id="A0A5C6U0G5"/>
<keyword evidence="3 6" id="KW-0963">Cytoplasm</keyword>
<evidence type="ECO:0000256" key="2">
    <source>
        <dbReference type="ARBA" id="ARBA00008787"/>
    </source>
</evidence>
<keyword evidence="7" id="KW-0969">Cilium</keyword>
<comment type="subcellular location">
    <subcellularLocation>
        <location evidence="1 6">Cytoplasm</location>
        <location evidence="1 6">Cytosol</location>
    </subcellularLocation>
</comment>
<comment type="similarity">
    <text evidence="2 6">Belongs to the FliS family.</text>
</comment>
<sequence length="143" mass="15249">MFAATFAPTRTLHSLANAYQQIGLETAVANASPHKLIELLFDGFADAVARARGAMIARQIEAKGRAISHAARIVEEGLKASLNLKDGGKIAADLDALYAYIGMRLTYANLHNDAEALDECARLMAPVRSAWAEIGPQVTATAQ</sequence>
<dbReference type="PIRSF" id="PIRSF039090">
    <property type="entry name" value="Flis"/>
    <property type="match status" value="1"/>
</dbReference>
<dbReference type="InterPro" id="IPR003713">
    <property type="entry name" value="FliS"/>
</dbReference>
<dbReference type="SUPFAM" id="SSF101116">
    <property type="entry name" value="Flagellar export chaperone FliS"/>
    <property type="match status" value="1"/>
</dbReference>
<evidence type="ECO:0000313" key="7">
    <source>
        <dbReference type="EMBL" id="TXC65316.1"/>
    </source>
</evidence>
<dbReference type="GO" id="GO:0071973">
    <property type="term" value="P:bacterial-type flagellum-dependent cell motility"/>
    <property type="evidence" value="ECO:0007669"/>
    <property type="project" value="TreeGrafter"/>
</dbReference>
<dbReference type="EMBL" id="VOPW01000001">
    <property type="protein sequence ID" value="TXC65316.1"/>
    <property type="molecule type" value="Genomic_DNA"/>
</dbReference>
<proteinExistence type="inferred from homology"/>
<evidence type="ECO:0000256" key="5">
    <source>
        <dbReference type="ARBA" id="ARBA00023186"/>
    </source>
</evidence>
<reference evidence="7 8" key="1">
    <citation type="submission" date="2019-08" db="EMBL/GenBank/DDBJ databases">
        <authorList>
            <person name="Khan S.A."/>
            <person name="Jeon C.O."/>
            <person name="Jeong S.E."/>
        </authorList>
    </citation>
    <scope>NUCLEOTIDE SEQUENCE [LARGE SCALE GENOMIC DNA]</scope>
    <source>
        <strain evidence="8">IMCC1728</strain>
    </source>
</reference>
<evidence type="ECO:0000256" key="4">
    <source>
        <dbReference type="ARBA" id="ARBA00022795"/>
    </source>
</evidence>
<keyword evidence="8" id="KW-1185">Reference proteome</keyword>
<keyword evidence="4 6" id="KW-1005">Bacterial flagellum biogenesis</keyword>
<gene>
    <name evidence="7" type="primary">fliS</name>
    <name evidence="7" type="ORF">FSC37_01945</name>
</gene>
<dbReference type="CDD" id="cd16098">
    <property type="entry name" value="FliS"/>
    <property type="match status" value="1"/>
</dbReference>
<evidence type="ECO:0000256" key="3">
    <source>
        <dbReference type="ARBA" id="ARBA00022490"/>
    </source>
</evidence>
<name>A0A5C6U0G5_9BURK</name>
<evidence type="ECO:0000256" key="1">
    <source>
        <dbReference type="ARBA" id="ARBA00004514"/>
    </source>
</evidence>
<evidence type="ECO:0000313" key="8">
    <source>
        <dbReference type="Proteomes" id="UP000321832"/>
    </source>
</evidence>
<dbReference type="Proteomes" id="UP000321832">
    <property type="component" value="Unassembled WGS sequence"/>
</dbReference>
<organism evidence="7 8">
    <name type="scientific">Piscinibacter aquaticus</name>
    <dbReference type="NCBI Taxonomy" id="392597"/>
    <lineage>
        <taxon>Bacteria</taxon>
        <taxon>Pseudomonadati</taxon>
        <taxon>Pseudomonadota</taxon>
        <taxon>Betaproteobacteria</taxon>
        <taxon>Burkholderiales</taxon>
        <taxon>Sphaerotilaceae</taxon>
        <taxon>Piscinibacter</taxon>
    </lineage>
</organism>
<dbReference type="PANTHER" id="PTHR34773">
    <property type="entry name" value="FLAGELLAR SECRETION CHAPERONE FLIS"/>
    <property type="match status" value="1"/>
</dbReference>
<dbReference type="PANTHER" id="PTHR34773:SF1">
    <property type="entry name" value="FLAGELLAR SECRETION CHAPERONE FLIS"/>
    <property type="match status" value="1"/>
</dbReference>
<dbReference type="InterPro" id="IPR036584">
    <property type="entry name" value="FliS_sf"/>
</dbReference>
<dbReference type="GO" id="GO:0005829">
    <property type="term" value="C:cytosol"/>
    <property type="evidence" value="ECO:0007669"/>
    <property type="project" value="UniProtKB-SubCell"/>
</dbReference>
<keyword evidence="5" id="KW-0143">Chaperone</keyword>
<accession>A0A5C6U0G5</accession>